<dbReference type="Proteomes" id="UP001188597">
    <property type="component" value="Unassembled WGS sequence"/>
</dbReference>
<proteinExistence type="predicted"/>
<name>A0AA89BBA2_9ASTE</name>
<dbReference type="EMBL" id="JAVXUP010000210">
    <property type="protein sequence ID" value="KAK3034153.1"/>
    <property type="molecule type" value="Genomic_DNA"/>
</dbReference>
<dbReference type="Pfam" id="PF13976">
    <property type="entry name" value="gag_pre-integrs"/>
    <property type="match status" value="1"/>
</dbReference>
<accession>A0AA89BBA2</accession>
<evidence type="ECO:0000259" key="2">
    <source>
        <dbReference type="Pfam" id="PF22936"/>
    </source>
</evidence>
<feature type="domain" description="Retrovirus-related Pol polyprotein from transposon TNT 1-94-like beta-barrel" evidence="2">
    <location>
        <begin position="4"/>
        <end position="42"/>
    </location>
</feature>
<dbReference type="InterPro" id="IPR054722">
    <property type="entry name" value="PolX-like_BBD"/>
</dbReference>
<keyword evidence="4" id="KW-1185">Reference proteome</keyword>
<feature type="domain" description="GAG-pre-integrase" evidence="1">
    <location>
        <begin position="68"/>
        <end position="136"/>
    </location>
</feature>
<protein>
    <recommendedName>
        <fullName evidence="5">GAG-pre-integrase domain-containing protein</fullName>
    </recommendedName>
</protein>
<gene>
    <name evidence="3" type="ORF">RJ639_033496</name>
</gene>
<evidence type="ECO:0000313" key="4">
    <source>
        <dbReference type="Proteomes" id="UP001188597"/>
    </source>
</evidence>
<dbReference type="InterPro" id="IPR025724">
    <property type="entry name" value="GAG-pre-integrase_dom"/>
</dbReference>
<organism evidence="3 4">
    <name type="scientific">Escallonia herrerae</name>
    <dbReference type="NCBI Taxonomy" id="1293975"/>
    <lineage>
        <taxon>Eukaryota</taxon>
        <taxon>Viridiplantae</taxon>
        <taxon>Streptophyta</taxon>
        <taxon>Embryophyta</taxon>
        <taxon>Tracheophyta</taxon>
        <taxon>Spermatophyta</taxon>
        <taxon>Magnoliopsida</taxon>
        <taxon>eudicotyledons</taxon>
        <taxon>Gunneridae</taxon>
        <taxon>Pentapetalae</taxon>
        <taxon>asterids</taxon>
        <taxon>campanulids</taxon>
        <taxon>Escalloniales</taxon>
        <taxon>Escalloniaceae</taxon>
        <taxon>Escallonia</taxon>
    </lineage>
</organism>
<evidence type="ECO:0000259" key="1">
    <source>
        <dbReference type="Pfam" id="PF13976"/>
    </source>
</evidence>
<dbReference type="Pfam" id="PF22936">
    <property type="entry name" value="Pol_BBD"/>
    <property type="match status" value="1"/>
</dbReference>
<dbReference type="AlphaFoldDB" id="A0AA89BBA2"/>
<comment type="caution">
    <text evidence="3">The sequence shown here is derived from an EMBL/GenBank/DDBJ whole genome shotgun (WGS) entry which is preliminary data.</text>
</comment>
<reference evidence="3" key="1">
    <citation type="submission" date="2022-12" db="EMBL/GenBank/DDBJ databases">
        <title>Draft genome assemblies for two species of Escallonia (Escalloniales).</title>
        <authorList>
            <person name="Chanderbali A."/>
            <person name="Dervinis C."/>
            <person name="Anghel I."/>
            <person name="Soltis D."/>
            <person name="Soltis P."/>
            <person name="Zapata F."/>
        </authorList>
    </citation>
    <scope>NUCLEOTIDE SEQUENCE</scope>
    <source>
        <strain evidence="3">UCBG64.0493</strain>
        <tissue evidence="3">Leaf</tissue>
    </source>
</reference>
<evidence type="ECO:0000313" key="3">
    <source>
        <dbReference type="EMBL" id="KAK3034153.1"/>
    </source>
</evidence>
<evidence type="ECO:0008006" key="5">
    <source>
        <dbReference type="Google" id="ProtNLM"/>
    </source>
</evidence>
<sequence>MNRFGSIHIKIHDGFVRTLTDVRHVPELRKNLISLGTFDSNDCSNWAAGVRIVKGALVMIKELKQNSLYLLQDSKVTGATAAALSSDIDSDIIELWHMRLWNMSERGIDVLSKQGLLGSKKTGKLDFCEHCIFGKQCRVKISPVVPTTKGGLYPFGYLGSFHGSV</sequence>